<proteinExistence type="predicted"/>
<reference evidence="2 3" key="1">
    <citation type="submission" date="2020-03" db="EMBL/GenBank/DDBJ databases">
        <authorList>
            <person name="Lai Q."/>
        </authorList>
    </citation>
    <scope>NUCLEOTIDE SEQUENCE [LARGE SCALE GENOMIC DNA]</scope>
    <source>
        <strain evidence="2 3">CCUG 25036</strain>
    </source>
</reference>
<evidence type="ECO:0000259" key="1">
    <source>
        <dbReference type="PROSITE" id="PS50943"/>
    </source>
</evidence>
<sequence length="137" mass="15720">MKPNRVMENIVTYWNAFNTASGLGHIETEHDYEVATHLADTLVDDGAIDENHPQHSLFLLVSDLIYAYDQRHYPQRSVHGVDLLRFLMEQHDLRQNQLPEIGTQSVVSEILSGKRELTVNHIRGLAERFHLSPAAFF</sequence>
<feature type="domain" description="HTH cro/C1-type" evidence="1">
    <location>
        <begin position="84"/>
        <end position="136"/>
    </location>
</feature>
<evidence type="ECO:0000313" key="2">
    <source>
        <dbReference type="EMBL" id="NII07476.1"/>
    </source>
</evidence>
<dbReference type="GO" id="GO:0001046">
    <property type="term" value="F:core promoter sequence-specific DNA binding"/>
    <property type="evidence" value="ECO:0007669"/>
    <property type="project" value="TreeGrafter"/>
</dbReference>
<dbReference type="Proteomes" id="UP000490980">
    <property type="component" value="Unassembled WGS sequence"/>
</dbReference>
<dbReference type="InterPro" id="IPR039060">
    <property type="entry name" value="Antitox_HigA"/>
</dbReference>
<dbReference type="PANTHER" id="PTHR40455:SF1">
    <property type="entry name" value="ANTITOXIN HIGA"/>
    <property type="match status" value="1"/>
</dbReference>
<dbReference type="CDD" id="cd00093">
    <property type="entry name" value="HTH_XRE"/>
    <property type="match status" value="1"/>
</dbReference>
<organism evidence="2 3">
    <name type="scientific">Luteibacter anthropi</name>
    <dbReference type="NCBI Taxonomy" id="564369"/>
    <lineage>
        <taxon>Bacteria</taxon>
        <taxon>Pseudomonadati</taxon>
        <taxon>Pseudomonadota</taxon>
        <taxon>Gammaproteobacteria</taxon>
        <taxon>Lysobacterales</taxon>
        <taxon>Rhodanobacteraceae</taxon>
        <taxon>Luteibacter</taxon>
    </lineage>
</organism>
<evidence type="ECO:0000313" key="3">
    <source>
        <dbReference type="Proteomes" id="UP000490980"/>
    </source>
</evidence>
<name>A0A7X5ZJ86_9GAMM</name>
<dbReference type="InterPro" id="IPR001387">
    <property type="entry name" value="Cro/C1-type_HTH"/>
</dbReference>
<dbReference type="SUPFAM" id="SSF47413">
    <property type="entry name" value="lambda repressor-like DNA-binding domains"/>
    <property type="match status" value="1"/>
</dbReference>
<dbReference type="RefSeq" id="WP_166949377.1">
    <property type="nucleotide sequence ID" value="NZ_JAARLZ010000007.1"/>
</dbReference>
<gene>
    <name evidence="2" type="ORF">HBF25_13905</name>
</gene>
<accession>A0A7X5ZJ86</accession>
<dbReference type="AlphaFoldDB" id="A0A7X5ZJ86"/>
<protein>
    <submittedName>
        <fullName evidence="2">Transcriptional regulator</fullName>
    </submittedName>
</protein>
<dbReference type="InterPro" id="IPR010982">
    <property type="entry name" value="Lambda_DNA-bd_dom_sf"/>
</dbReference>
<comment type="caution">
    <text evidence="2">The sequence shown here is derived from an EMBL/GenBank/DDBJ whole genome shotgun (WGS) entry which is preliminary data.</text>
</comment>
<dbReference type="PROSITE" id="PS50943">
    <property type="entry name" value="HTH_CROC1"/>
    <property type="match status" value="1"/>
</dbReference>
<dbReference type="PANTHER" id="PTHR40455">
    <property type="entry name" value="ANTITOXIN HIGA"/>
    <property type="match status" value="1"/>
</dbReference>
<dbReference type="EMBL" id="JAARLZ010000007">
    <property type="protein sequence ID" value="NII07476.1"/>
    <property type="molecule type" value="Genomic_DNA"/>
</dbReference>
<dbReference type="SMART" id="SM00530">
    <property type="entry name" value="HTH_XRE"/>
    <property type="match status" value="1"/>
</dbReference>
<dbReference type="GO" id="GO:0006355">
    <property type="term" value="P:regulation of DNA-templated transcription"/>
    <property type="evidence" value="ECO:0007669"/>
    <property type="project" value="InterPro"/>
</dbReference>
<keyword evidence="3" id="KW-1185">Reference proteome</keyword>